<proteinExistence type="predicted"/>
<dbReference type="Proteomes" id="UP000280444">
    <property type="component" value="Unassembled WGS sequence"/>
</dbReference>
<evidence type="ECO:0000313" key="2">
    <source>
        <dbReference type="EMBL" id="RRC95904.1"/>
    </source>
</evidence>
<dbReference type="EMBL" id="RQZF01000002">
    <property type="protein sequence ID" value="RRC95904.1"/>
    <property type="molecule type" value="Genomic_DNA"/>
</dbReference>
<dbReference type="PANTHER" id="PTHR46889">
    <property type="entry name" value="TRANSPOSASE INSF FOR INSERTION SEQUENCE IS3B-RELATED"/>
    <property type="match status" value="1"/>
</dbReference>
<dbReference type="OrthoDB" id="4426778at2"/>
<dbReference type="PANTHER" id="PTHR46889:SF4">
    <property type="entry name" value="TRANSPOSASE INSO FOR INSERTION SEQUENCE ELEMENT IS911B-RELATED"/>
    <property type="match status" value="1"/>
</dbReference>
<gene>
    <name evidence="2" type="ORF">EII11_03365</name>
</gene>
<feature type="domain" description="HTH-like" evidence="1">
    <location>
        <begin position="45"/>
        <end position="101"/>
    </location>
</feature>
<dbReference type="AlphaFoldDB" id="A0A3P1SFU9"/>
<protein>
    <recommendedName>
        <fullName evidence="1">HTH-like domain-containing protein</fullName>
    </recommendedName>
</protein>
<accession>A0A3P1SFU9</accession>
<name>A0A3P1SFU9_9ACTO</name>
<sequence>MSIVIVSGHVFICTTLAHHRQGGFMTARGYRAAKKRVPSQRSLRDCELLPVMIDIHRENYGVYGVRKMWHAMERVGHDIGRGQVARLMKIAGLYGVIRGRKPITTRGATTPDMRPDLVQRNFRAPGPNRLWVADMILCAHQVWVRVHSVRH</sequence>
<evidence type="ECO:0000313" key="3">
    <source>
        <dbReference type="Proteomes" id="UP000280444"/>
    </source>
</evidence>
<dbReference type="Pfam" id="PF13276">
    <property type="entry name" value="HTH_21"/>
    <property type="match status" value="1"/>
</dbReference>
<evidence type="ECO:0000259" key="1">
    <source>
        <dbReference type="Pfam" id="PF13276"/>
    </source>
</evidence>
<dbReference type="InterPro" id="IPR050900">
    <property type="entry name" value="Transposase_IS3/IS150/IS904"/>
</dbReference>
<dbReference type="InterPro" id="IPR025948">
    <property type="entry name" value="HTH-like_dom"/>
</dbReference>
<comment type="caution">
    <text evidence="2">The sequence shown here is derived from an EMBL/GenBank/DDBJ whole genome shotgun (WGS) entry which is preliminary data.</text>
</comment>
<keyword evidence="3" id="KW-1185">Reference proteome</keyword>
<reference evidence="2 3" key="1">
    <citation type="submission" date="2018-11" db="EMBL/GenBank/DDBJ databases">
        <title>Genomes From Bacteria Associated with the Canine Oral Cavity: a Test Case for Automated Genome-Based Taxonomic Assignment.</title>
        <authorList>
            <person name="Coil D.A."/>
            <person name="Jospin G."/>
            <person name="Darling A.E."/>
            <person name="Wallis C."/>
            <person name="Davis I.J."/>
            <person name="Harris S."/>
            <person name="Eisen J.A."/>
            <person name="Holcombe L.J."/>
            <person name="O'Flynn C."/>
        </authorList>
    </citation>
    <scope>NUCLEOTIDE SEQUENCE [LARGE SCALE GENOMIC DNA]</scope>
    <source>
        <strain evidence="2 3">OH770</strain>
    </source>
</reference>
<organism evidence="2 3">
    <name type="scientific">Schaalia canis</name>
    <dbReference type="NCBI Taxonomy" id="100469"/>
    <lineage>
        <taxon>Bacteria</taxon>
        <taxon>Bacillati</taxon>
        <taxon>Actinomycetota</taxon>
        <taxon>Actinomycetes</taxon>
        <taxon>Actinomycetales</taxon>
        <taxon>Actinomycetaceae</taxon>
        <taxon>Schaalia</taxon>
    </lineage>
</organism>